<name>D5WBI8_PARAM</name>
<dbReference type="HOGENOM" id="CLU_105444_1_0_4"/>
<evidence type="ECO:0008006" key="3">
    <source>
        <dbReference type="Google" id="ProtNLM"/>
    </source>
</evidence>
<dbReference type="Pfam" id="PF18143">
    <property type="entry name" value="HAD_SAK_2"/>
    <property type="match status" value="1"/>
</dbReference>
<sequence length="213" mass="24173">MALMLFERQLPSVSKSHFITEVQRLEEIMLTGIPGPTFSVPSPRYMGGHVLMLDFDGVLHPESVYLLHRHGPTLMNAPGHKLFENCPLLEEVLGPYPDLRIVLSTSWVRRYRGSIQRVARRLSPGLQARVVGATYHSAMDPAEFAQAPRGMQVWSDVLRRNPEAWLALDDDYLHWPAWCREQLVRTDPMLGISEPSVLADLQTRLSAMYNRSG</sequence>
<dbReference type="STRING" id="640511.BC1002_0413"/>
<dbReference type="KEGG" id="bge:BC1002_0413"/>
<evidence type="ECO:0000313" key="2">
    <source>
        <dbReference type="Proteomes" id="UP000002190"/>
    </source>
</evidence>
<dbReference type="GeneID" id="301091805"/>
<dbReference type="eggNOG" id="ENOG5032UKY">
    <property type="taxonomic scope" value="Bacteria"/>
</dbReference>
<organism evidence="1 2">
    <name type="scientific">Paraburkholderia atlantica</name>
    <dbReference type="NCBI Taxonomy" id="2654982"/>
    <lineage>
        <taxon>Bacteria</taxon>
        <taxon>Pseudomonadati</taxon>
        <taxon>Pseudomonadota</taxon>
        <taxon>Betaproteobacteria</taxon>
        <taxon>Burkholderiales</taxon>
        <taxon>Burkholderiaceae</taxon>
        <taxon>Paraburkholderia</taxon>
    </lineage>
</organism>
<proteinExistence type="predicted"/>
<reference evidence="1 2" key="1">
    <citation type="submission" date="2010-04" db="EMBL/GenBank/DDBJ databases">
        <title>Complete sequence of chromosome 1 of Burkholderia sp. CCGE1002.</title>
        <authorList>
            <consortium name="US DOE Joint Genome Institute"/>
            <person name="Lucas S."/>
            <person name="Copeland A."/>
            <person name="Lapidus A."/>
            <person name="Cheng J.-F."/>
            <person name="Bruce D."/>
            <person name="Goodwin L."/>
            <person name="Pitluck S."/>
            <person name="Chertkov O."/>
            <person name="Detter J.C."/>
            <person name="Han C."/>
            <person name="Tapia R."/>
            <person name="Land M."/>
            <person name="Hauser L."/>
            <person name="Kyrpides N."/>
            <person name="Ovchinnikova G."/>
            <person name="Martinez-Romero E."/>
            <person name="Hernandez M.A.R."/>
            <person name="Tiedje J.M."/>
            <person name="Woyke T."/>
        </authorList>
    </citation>
    <scope>NUCLEOTIDE SEQUENCE [LARGE SCALE GENOMIC DNA]</scope>
    <source>
        <strain evidence="1 2">CCGE1002</strain>
    </source>
</reference>
<accession>D5WBI8</accession>
<dbReference type="RefSeq" id="WP_013088415.1">
    <property type="nucleotide sequence ID" value="NC_014117.1"/>
</dbReference>
<protein>
    <recommendedName>
        <fullName evidence="3">FCP1 homology domain-containing protein</fullName>
    </recommendedName>
</protein>
<reference evidence="1 2" key="2">
    <citation type="journal article" date="2012" name="J. Bacteriol.">
        <title>Genome Sequences of Burkholderia sp. Strains CCGE1002 and H160, Isolated from Legume Nodules in Mexico and Brazil.</title>
        <authorList>
            <person name="Ormeno-Orrillo E."/>
            <person name="Rogel M.A."/>
            <person name="Chueire L.M."/>
            <person name="Tiedje J.M."/>
            <person name="Martinez-Romero E."/>
            <person name="Hungria M."/>
        </authorList>
    </citation>
    <scope>NUCLEOTIDE SEQUENCE [LARGE SCALE GENOMIC DNA]</scope>
    <source>
        <strain evidence="1 2">CCGE1002</strain>
    </source>
</reference>
<evidence type="ECO:0000313" key="1">
    <source>
        <dbReference type="EMBL" id="ADG14517.1"/>
    </source>
</evidence>
<gene>
    <name evidence="1" type="ordered locus">BC1002_0413</name>
</gene>
<dbReference type="AlphaFoldDB" id="D5WBI8"/>
<dbReference type="Proteomes" id="UP000002190">
    <property type="component" value="Chromosome 1"/>
</dbReference>
<dbReference type="EMBL" id="CP002013">
    <property type="protein sequence ID" value="ADG14517.1"/>
    <property type="molecule type" value="Genomic_DNA"/>
</dbReference>